<evidence type="ECO:0000313" key="1">
    <source>
        <dbReference type="EMBL" id="KAJ3576987.1"/>
    </source>
</evidence>
<organism evidence="1 2">
    <name type="scientific">Leucocoprinus birnbaumii</name>
    <dbReference type="NCBI Taxonomy" id="56174"/>
    <lineage>
        <taxon>Eukaryota</taxon>
        <taxon>Fungi</taxon>
        <taxon>Dikarya</taxon>
        <taxon>Basidiomycota</taxon>
        <taxon>Agaricomycotina</taxon>
        <taxon>Agaricomycetes</taxon>
        <taxon>Agaricomycetidae</taxon>
        <taxon>Agaricales</taxon>
        <taxon>Agaricineae</taxon>
        <taxon>Agaricaceae</taxon>
        <taxon>Leucocoprinus</taxon>
    </lineage>
</organism>
<reference evidence="1" key="1">
    <citation type="submission" date="2022-07" db="EMBL/GenBank/DDBJ databases">
        <title>Genome Sequence of Leucocoprinus birnbaumii.</title>
        <authorList>
            <person name="Buettner E."/>
        </authorList>
    </citation>
    <scope>NUCLEOTIDE SEQUENCE</scope>
    <source>
        <strain evidence="1">VT141</strain>
    </source>
</reference>
<proteinExistence type="predicted"/>
<sequence>MTCKLEDGGELPGRRMEIGDYFSMECTSGQSDLVYPNTVKDLRHGFVQSRDRTSPGKHFLFDCPPFSSSDSVIAHLITRCVENLTVPEGTDIFCQQIMKLDIATAFVSLLAYLGYEQAQSPLRTTNLPLPDPCIGDKQVGLCLLKSECEGFQDKGFRMASKSERCDDFDLPPGEEPVFCCIPSHN</sequence>
<protein>
    <submittedName>
        <fullName evidence="1">Uncharacterized protein</fullName>
    </submittedName>
</protein>
<name>A0AAD5W785_9AGAR</name>
<dbReference type="AlphaFoldDB" id="A0AAD5W785"/>
<keyword evidence="2" id="KW-1185">Reference proteome</keyword>
<gene>
    <name evidence="1" type="ORF">NP233_g21</name>
</gene>
<dbReference type="EMBL" id="JANIEX010000001">
    <property type="protein sequence ID" value="KAJ3576987.1"/>
    <property type="molecule type" value="Genomic_DNA"/>
</dbReference>
<evidence type="ECO:0000313" key="2">
    <source>
        <dbReference type="Proteomes" id="UP001213000"/>
    </source>
</evidence>
<accession>A0AAD5W785</accession>
<comment type="caution">
    <text evidence="1">The sequence shown here is derived from an EMBL/GenBank/DDBJ whole genome shotgun (WGS) entry which is preliminary data.</text>
</comment>
<dbReference type="Proteomes" id="UP001213000">
    <property type="component" value="Unassembled WGS sequence"/>
</dbReference>